<sequence>MMPATDNSGGNSPKRMKKEPGGVTGKSVVILLSSDVTRRDVNVFMPNTIEMAQLKKQGKGQFKTNVEISSKMSEMDIERKLVEIFPILKEKRFYCAAAVDNRSRLEFHGEPRIWDGHSIKRKIKGNSALYIFAEEEQQQQRNIVRGLEQSTLKRSHDQVTTNEWSDSSVSDIVPVEMPFSHAVFPGSGQQAKVFSVPSNPPKNITGYPIVVSGPARTLEKRDQQDVLDKLPMQGRPNVSTIQRKSTARDVATMTASSLPQSLPMGTIMVPAGGIVVAKPGPMGDKATCISTASEQPSSGKAVFHVVKGPDARQPGLPSAPQTETELQEVVRYKSADQSRHSLDEKMSSSQVTDESLSDVQRTDDSENEMSSIASEADKKPQVPVTSDTGFDETISDEPSSHCDCDSQGGLQFLISLTEELSEDDESGIAQFWGIGDVPLEKLNAFTLSGIIPRSQQPGLVQVTVTTQASRCLGITCFKYVDETREFMKQLVEDSAQQSKFFAMLSQKLDVKPSSIIGSNCNIAENNGNILY</sequence>
<reference evidence="2" key="1">
    <citation type="submission" date="2023-01" db="EMBL/GenBank/DDBJ databases">
        <title>Genome assembly of the deep-sea coral Lophelia pertusa.</title>
        <authorList>
            <person name="Herrera S."/>
            <person name="Cordes E."/>
        </authorList>
    </citation>
    <scope>NUCLEOTIDE SEQUENCE</scope>
    <source>
        <strain evidence="2">USNM1676648</strain>
        <tissue evidence="2">Polyp</tissue>
    </source>
</reference>
<gene>
    <name evidence="2" type="ORF">OS493_025701</name>
</gene>
<proteinExistence type="predicted"/>
<name>A0A9W9ZPX5_9CNID</name>
<feature type="region of interest" description="Disordered" evidence="1">
    <location>
        <begin position="1"/>
        <end position="22"/>
    </location>
</feature>
<keyword evidence="3" id="KW-1185">Reference proteome</keyword>
<evidence type="ECO:0000256" key="1">
    <source>
        <dbReference type="SAM" id="MobiDB-lite"/>
    </source>
</evidence>
<evidence type="ECO:0000313" key="2">
    <source>
        <dbReference type="EMBL" id="KAJ7383829.1"/>
    </source>
</evidence>
<comment type="caution">
    <text evidence="2">The sequence shown here is derived from an EMBL/GenBank/DDBJ whole genome shotgun (WGS) entry which is preliminary data.</text>
</comment>
<evidence type="ECO:0000313" key="3">
    <source>
        <dbReference type="Proteomes" id="UP001163046"/>
    </source>
</evidence>
<dbReference type="AlphaFoldDB" id="A0A9W9ZPX5"/>
<dbReference type="Proteomes" id="UP001163046">
    <property type="component" value="Unassembled WGS sequence"/>
</dbReference>
<protein>
    <submittedName>
        <fullName evidence="2">Uncharacterized protein</fullName>
    </submittedName>
</protein>
<feature type="region of interest" description="Disordered" evidence="1">
    <location>
        <begin position="333"/>
        <end position="403"/>
    </location>
</feature>
<feature type="compositionally biased region" description="Polar residues" evidence="1">
    <location>
        <begin position="1"/>
        <end position="11"/>
    </location>
</feature>
<feature type="compositionally biased region" description="Basic and acidic residues" evidence="1">
    <location>
        <begin position="333"/>
        <end position="346"/>
    </location>
</feature>
<feature type="compositionally biased region" description="Polar residues" evidence="1">
    <location>
        <begin position="347"/>
        <end position="359"/>
    </location>
</feature>
<dbReference type="OrthoDB" id="5971885at2759"/>
<dbReference type="EMBL" id="MU825894">
    <property type="protein sequence ID" value="KAJ7383829.1"/>
    <property type="molecule type" value="Genomic_DNA"/>
</dbReference>
<organism evidence="2 3">
    <name type="scientific">Desmophyllum pertusum</name>
    <dbReference type="NCBI Taxonomy" id="174260"/>
    <lineage>
        <taxon>Eukaryota</taxon>
        <taxon>Metazoa</taxon>
        <taxon>Cnidaria</taxon>
        <taxon>Anthozoa</taxon>
        <taxon>Hexacorallia</taxon>
        <taxon>Scleractinia</taxon>
        <taxon>Caryophylliina</taxon>
        <taxon>Caryophylliidae</taxon>
        <taxon>Desmophyllum</taxon>
    </lineage>
</organism>
<accession>A0A9W9ZPX5</accession>